<reference evidence="2 3" key="1">
    <citation type="submission" date="2017-08" db="EMBL/GenBank/DDBJ databases">
        <title>Pusillimonas indicus sp. nov., a member of the family Alcaligenaceae isolated from surface seawater.</title>
        <authorList>
            <person name="Li J."/>
        </authorList>
    </citation>
    <scope>NUCLEOTIDE SEQUENCE [LARGE SCALE GENOMIC DNA]</scope>
    <source>
        <strain evidence="2 3">17-4A</strain>
    </source>
</reference>
<evidence type="ECO:0000313" key="3">
    <source>
        <dbReference type="Proteomes" id="UP000266483"/>
    </source>
</evidence>
<evidence type="ECO:0000256" key="1">
    <source>
        <dbReference type="SAM" id="MobiDB-lite"/>
    </source>
</evidence>
<name>A0ABX9MWB7_9BURK</name>
<organism evidence="2 3">
    <name type="scientific">Neopusillimonas maritima</name>
    <dbReference type="NCBI Taxonomy" id="2026239"/>
    <lineage>
        <taxon>Bacteria</taxon>
        <taxon>Pseudomonadati</taxon>
        <taxon>Pseudomonadota</taxon>
        <taxon>Betaproteobacteria</taxon>
        <taxon>Burkholderiales</taxon>
        <taxon>Alcaligenaceae</taxon>
        <taxon>Neopusillimonas</taxon>
    </lineage>
</organism>
<gene>
    <name evidence="2" type="ORF">CJO09_06310</name>
</gene>
<sequence length="64" mass="6551">MLVSGTQVDVAVFNSAGFEHAAGRALHGEIRERLFERATPASSATAPCGVRTAGSPEGVVRSPA</sequence>
<accession>A0ABX9MWB7</accession>
<dbReference type="Proteomes" id="UP000266483">
    <property type="component" value="Unassembled WGS sequence"/>
</dbReference>
<dbReference type="EMBL" id="NQOU01000002">
    <property type="protein sequence ID" value="RII83217.1"/>
    <property type="molecule type" value="Genomic_DNA"/>
</dbReference>
<protein>
    <submittedName>
        <fullName evidence="2">Uncharacterized protein</fullName>
    </submittedName>
</protein>
<comment type="caution">
    <text evidence="2">The sequence shown here is derived from an EMBL/GenBank/DDBJ whole genome shotgun (WGS) entry which is preliminary data.</text>
</comment>
<feature type="region of interest" description="Disordered" evidence="1">
    <location>
        <begin position="41"/>
        <end position="64"/>
    </location>
</feature>
<keyword evidence="3" id="KW-1185">Reference proteome</keyword>
<evidence type="ECO:0000313" key="2">
    <source>
        <dbReference type="EMBL" id="RII83217.1"/>
    </source>
</evidence>
<proteinExistence type="predicted"/>